<comment type="caution">
    <text evidence="7">The sequence shown here is derived from an EMBL/GenBank/DDBJ whole genome shotgun (WGS) entry which is preliminary data.</text>
</comment>
<dbReference type="InterPro" id="IPR019800">
    <property type="entry name" value="Glyco_hydro_3_AS"/>
</dbReference>
<feature type="domain" description="Glycoside hydrolase family 3 N-terminal" evidence="6">
    <location>
        <begin position="16"/>
        <end position="340"/>
    </location>
</feature>
<dbReference type="InterPro" id="IPR001764">
    <property type="entry name" value="Glyco_hydro_3_N"/>
</dbReference>
<dbReference type="InterPro" id="IPR017853">
    <property type="entry name" value="GH"/>
</dbReference>
<dbReference type="EMBL" id="AVPI01000023">
    <property type="protein sequence ID" value="KGN31090.1"/>
    <property type="molecule type" value="Genomic_DNA"/>
</dbReference>
<dbReference type="PANTHER" id="PTHR30480:SF13">
    <property type="entry name" value="BETA-HEXOSAMINIDASE"/>
    <property type="match status" value="1"/>
</dbReference>
<keyword evidence="4" id="KW-0378">Hydrolase</keyword>
<evidence type="ECO:0000313" key="7">
    <source>
        <dbReference type="EMBL" id="KGN31090.1"/>
    </source>
</evidence>
<evidence type="ECO:0000313" key="8">
    <source>
        <dbReference type="Proteomes" id="UP000029990"/>
    </source>
</evidence>
<evidence type="ECO:0000256" key="4">
    <source>
        <dbReference type="ARBA" id="ARBA00022801"/>
    </source>
</evidence>
<evidence type="ECO:0000256" key="5">
    <source>
        <dbReference type="ARBA" id="ARBA00023295"/>
    </source>
</evidence>
<evidence type="ECO:0000256" key="3">
    <source>
        <dbReference type="ARBA" id="ARBA00012663"/>
    </source>
</evidence>
<dbReference type="Pfam" id="PF00933">
    <property type="entry name" value="Glyco_hydro_3"/>
    <property type="match status" value="1"/>
</dbReference>
<evidence type="ECO:0000256" key="2">
    <source>
        <dbReference type="ARBA" id="ARBA00005336"/>
    </source>
</evidence>
<dbReference type="InterPro" id="IPR036962">
    <property type="entry name" value="Glyco_hydro_3_N_sf"/>
</dbReference>
<dbReference type="Proteomes" id="UP000029990">
    <property type="component" value="Unassembled WGS sequence"/>
</dbReference>
<dbReference type="PROSITE" id="PS00775">
    <property type="entry name" value="GLYCOSYL_HYDROL_F3"/>
    <property type="match status" value="1"/>
</dbReference>
<evidence type="ECO:0000259" key="6">
    <source>
        <dbReference type="Pfam" id="PF00933"/>
    </source>
</evidence>
<name>A0ABR4XDC1_9MICO</name>
<dbReference type="EC" id="3.2.1.52" evidence="3"/>
<evidence type="ECO:0000256" key="1">
    <source>
        <dbReference type="ARBA" id="ARBA00001231"/>
    </source>
</evidence>
<keyword evidence="5" id="KW-0326">Glycosidase</keyword>
<accession>A0ABR4XDC1</accession>
<dbReference type="SUPFAM" id="SSF51445">
    <property type="entry name" value="(Trans)glycosidases"/>
    <property type="match status" value="1"/>
</dbReference>
<reference evidence="7 8" key="1">
    <citation type="submission" date="2013-08" db="EMBL/GenBank/DDBJ databases">
        <title>The genome sequence of Knoellia flava.</title>
        <authorList>
            <person name="Zhu W."/>
            <person name="Wang G."/>
        </authorList>
    </citation>
    <scope>NUCLEOTIDE SEQUENCE [LARGE SCALE GENOMIC DNA]</scope>
    <source>
        <strain evidence="7 8">TL1</strain>
    </source>
</reference>
<organism evidence="7 8">
    <name type="scientific">Knoellia flava TL1</name>
    <dbReference type="NCBI Taxonomy" id="1385518"/>
    <lineage>
        <taxon>Bacteria</taxon>
        <taxon>Bacillati</taxon>
        <taxon>Actinomycetota</taxon>
        <taxon>Actinomycetes</taxon>
        <taxon>Micrococcales</taxon>
        <taxon>Intrasporangiaceae</taxon>
        <taxon>Knoellia</taxon>
    </lineage>
</organism>
<dbReference type="PANTHER" id="PTHR30480">
    <property type="entry name" value="BETA-HEXOSAMINIDASE-RELATED"/>
    <property type="match status" value="1"/>
</dbReference>
<sequence>MSACVRQKADSLSEEQAIGQLLMVAFDTAAPRTALDDLIAEQHVGNVIYLGGWDGAARVKETSGHLQDQATETATGGIPLLLAADQEGGEVRQLRGEGFTKVPSAKVQAQMSSSELTAAAKGWAGELKAVGINVNLAPVTDTVPADIGRANEPIGKYARQYGSEPATVTKASTAFLKGMIEGGVMGTVKHFPGLGRVENNTDFNTTGITDSVATPSDPFLAPFTAGVKAGAGLVMVSSARYPGLDATKTQAMFSRPIITDLLRGRLGYEGVVITDDINAKAVRSIPAAERATRYIEAGGDILLTGDPESVPGMIEALSSKARADEEFATLLETSVLRVVALKERMGLVRCS</sequence>
<dbReference type="InterPro" id="IPR050226">
    <property type="entry name" value="NagZ_Beta-hexosaminidase"/>
</dbReference>
<keyword evidence="8" id="KW-1185">Reference proteome</keyword>
<dbReference type="Gene3D" id="3.20.20.300">
    <property type="entry name" value="Glycoside hydrolase, family 3, N-terminal domain"/>
    <property type="match status" value="1"/>
</dbReference>
<comment type="catalytic activity">
    <reaction evidence="1">
        <text>Hydrolysis of terminal non-reducing N-acetyl-D-hexosamine residues in N-acetyl-beta-D-hexosaminides.</text>
        <dbReference type="EC" id="3.2.1.52"/>
    </reaction>
</comment>
<gene>
    <name evidence="7" type="ORF">N798_09555</name>
</gene>
<protein>
    <recommendedName>
        <fullName evidence="3">beta-N-acetylhexosaminidase</fullName>
        <ecNumber evidence="3">3.2.1.52</ecNumber>
    </recommendedName>
</protein>
<comment type="similarity">
    <text evidence="2">Belongs to the glycosyl hydrolase 3 family.</text>
</comment>
<proteinExistence type="inferred from homology"/>